<dbReference type="OrthoDB" id="9829371at2759"/>
<dbReference type="Pfam" id="PF17333">
    <property type="entry name" value="DEFB136"/>
    <property type="match status" value="1"/>
</dbReference>
<protein>
    <submittedName>
        <fullName evidence="1">Beta-defensin 136</fullName>
    </submittedName>
</protein>
<gene>
    <name evidence="1" type="ORF">J0S82_015128</name>
</gene>
<dbReference type="PANTHER" id="PTHR39413:SF1">
    <property type="entry name" value="DEFENSIN BETA 136"/>
    <property type="match status" value="1"/>
</dbReference>
<dbReference type="GO" id="GO:0061760">
    <property type="term" value="P:antifungal innate immune response"/>
    <property type="evidence" value="ECO:0007669"/>
    <property type="project" value="TreeGrafter"/>
</dbReference>
<accession>A0A8J5ZSM9</accession>
<sequence>MGVHVQSAPSGLAPSAPPVQLLVSPQAFAWAQLAGTCGPEAGSWGPLRPAPTQLPAGPRGAQTGCPCTPGAPTQAAPTQLHSLGLPGPCAACTVLPPLPPPRTDTVEVTAVGPGGPETLAGAGPGPAREGHGPVPGQREGILAWTQPEAFPLRMGPGHGQAMLGNDGVEFHVCSARGGRCFFGCRPGWQWISHCHSLLSCCKWLQKNKPAHYYDVEH</sequence>
<evidence type="ECO:0000313" key="1">
    <source>
        <dbReference type="EMBL" id="KAG8506281.1"/>
    </source>
</evidence>
<keyword evidence="2" id="KW-1185">Reference proteome</keyword>
<dbReference type="AlphaFoldDB" id="A0A8J5ZSM9"/>
<dbReference type="GO" id="GO:0140367">
    <property type="term" value="P:antibacterial innate immune response"/>
    <property type="evidence" value="ECO:0007669"/>
    <property type="project" value="TreeGrafter"/>
</dbReference>
<evidence type="ECO:0000313" key="2">
    <source>
        <dbReference type="Proteomes" id="UP000700334"/>
    </source>
</evidence>
<organism evidence="1 2">
    <name type="scientific">Galemys pyrenaicus</name>
    <name type="common">Iberian desman</name>
    <name type="synonym">Pyrenean desman</name>
    <dbReference type="NCBI Taxonomy" id="202257"/>
    <lineage>
        <taxon>Eukaryota</taxon>
        <taxon>Metazoa</taxon>
        <taxon>Chordata</taxon>
        <taxon>Craniata</taxon>
        <taxon>Vertebrata</taxon>
        <taxon>Euteleostomi</taxon>
        <taxon>Mammalia</taxon>
        <taxon>Eutheria</taxon>
        <taxon>Laurasiatheria</taxon>
        <taxon>Eulipotyphla</taxon>
        <taxon>Talpidae</taxon>
        <taxon>Galemys</taxon>
    </lineage>
</organism>
<dbReference type="Proteomes" id="UP000700334">
    <property type="component" value="Unassembled WGS sequence"/>
</dbReference>
<proteinExistence type="predicted"/>
<dbReference type="InterPro" id="IPR035307">
    <property type="entry name" value="DEFB136/42"/>
</dbReference>
<name>A0A8J5ZSM9_GALPY</name>
<reference evidence="1" key="1">
    <citation type="journal article" date="2021" name="Evol. Appl.">
        <title>The genome of the Pyrenean desman and the effects of bottlenecks and inbreeding on the genomic landscape of an endangered species.</title>
        <authorList>
            <person name="Escoda L."/>
            <person name="Castresana J."/>
        </authorList>
    </citation>
    <scope>NUCLEOTIDE SEQUENCE</scope>
    <source>
        <strain evidence="1">IBE-C5619</strain>
    </source>
</reference>
<dbReference type="GO" id="GO:0001530">
    <property type="term" value="F:lipopolysaccharide binding"/>
    <property type="evidence" value="ECO:0007669"/>
    <property type="project" value="TreeGrafter"/>
</dbReference>
<comment type="caution">
    <text evidence="1">The sequence shown here is derived from an EMBL/GenBank/DDBJ whole genome shotgun (WGS) entry which is preliminary data.</text>
</comment>
<dbReference type="EMBL" id="JAGFMF010012163">
    <property type="protein sequence ID" value="KAG8506281.1"/>
    <property type="molecule type" value="Genomic_DNA"/>
</dbReference>
<dbReference type="PANTHER" id="PTHR39413">
    <property type="entry name" value="BETA-DEFENSIN 136"/>
    <property type="match status" value="1"/>
</dbReference>